<accession>A0AAV4DG27</accession>
<sequence length="514" mass="58166">MSEHISYRVSPPRASWTRLLPPIAFLGVTLFCTFLNMTDMTLRWPYSAKKQPGKSAMYPNTRLIRSIGSREALLTQARDTLEYWWYLKSKESGRSSGPCPYSTTLRGRMPPPEQNLAYVKLDIEVMEAMGFSNLTTCGGIYPRFTADPVRVGSLSDKIQNLLATVDTEAENAEELLAKKFCYQPTFRPPTAANVERRNGSGKVKLTSDPRFCPRLLKLYRNIVAGVEPPLLTMFVYIPDPIEDPAKVSRRYLALNLDLLKPFVQPVLVSDRRMVMAIANSIRWPCLPVEELSPDNVPVFKPLSRAVMDQFNSTFYGHAHGVSIFDASLLETLLEVKEKFLGEPGSKEISPGTISAEIKGSNVFIFGSSLYKTDLNFVSDYSAVGSMAKSGGMWNWPDKESSINYFFHTRQTFTDLPPLKIDDKYLIPILADRSLLRGSRVIDASNTILSLYNIHRRHTNEWDRNLLPQVDRNESYNRVLGSRHINLLKQKISSHLNKPLVAKFGDEGNIHFEEI</sequence>
<proteinExistence type="predicted"/>
<dbReference type="Proteomes" id="UP000735302">
    <property type="component" value="Unassembled WGS sequence"/>
</dbReference>
<organism evidence="1 2">
    <name type="scientific">Plakobranchus ocellatus</name>
    <dbReference type="NCBI Taxonomy" id="259542"/>
    <lineage>
        <taxon>Eukaryota</taxon>
        <taxon>Metazoa</taxon>
        <taxon>Spiralia</taxon>
        <taxon>Lophotrochozoa</taxon>
        <taxon>Mollusca</taxon>
        <taxon>Gastropoda</taxon>
        <taxon>Heterobranchia</taxon>
        <taxon>Euthyneura</taxon>
        <taxon>Panpulmonata</taxon>
        <taxon>Sacoglossa</taxon>
        <taxon>Placobranchoidea</taxon>
        <taxon>Plakobranchidae</taxon>
        <taxon>Plakobranchus</taxon>
    </lineage>
</organism>
<evidence type="ECO:0000313" key="1">
    <source>
        <dbReference type="EMBL" id="GFO43189.1"/>
    </source>
</evidence>
<dbReference type="EMBL" id="BLXT01007857">
    <property type="protein sequence ID" value="GFO43189.1"/>
    <property type="molecule type" value="Genomic_DNA"/>
</dbReference>
<dbReference type="AlphaFoldDB" id="A0AAV4DG27"/>
<protein>
    <submittedName>
        <fullName evidence="1">Uncharacterized protein</fullName>
    </submittedName>
</protein>
<reference evidence="1 2" key="1">
    <citation type="journal article" date="2021" name="Elife">
        <title>Chloroplast acquisition without the gene transfer in kleptoplastic sea slugs, Plakobranchus ocellatus.</title>
        <authorList>
            <person name="Maeda T."/>
            <person name="Takahashi S."/>
            <person name="Yoshida T."/>
            <person name="Shimamura S."/>
            <person name="Takaki Y."/>
            <person name="Nagai Y."/>
            <person name="Toyoda A."/>
            <person name="Suzuki Y."/>
            <person name="Arimoto A."/>
            <person name="Ishii H."/>
            <person name="Satoh N."/>
            <person name="Nishiyama T."/>
            <person name="Hasebe M."/>
            <person name="Maruyama T."/>
            <person name="Minagawa J."/>
            <person name="Obokata J."/>
            <person name="Shigenobu S."/>
        </authorList>
    </citation>
    <scope>NUCLEOTIDE SEQUENCE [LARGE SCALE GENOMIC DNA]</scope>
</reference>
<evidence type="ECO:0000313" key="2">
    <source>
        <dbReference type="Proteomes" id="UP000735302"/>
    </source>
</evidence>
<name>A0AAV4DG27_9GAST</name>
<gene>
    <name evidence="1" type="ORF">PoB_006969400</name>
</gene>
<keyword evidence="2" id="KW-1185">Reference proteome</keyword>
<comment type="caution">
    <text evidence="1">The sequence shown here is derived from an EMBL/GenBank/DDBJ whole genome shotgun (WGS) entry which is preliminary data.</text>
</comment>